<reference evidence="5 6" key="1">
    <citation type="submission" date="2020-08" db="EMBL/GenBank/DDBJ databases">
        <title>Genomic Encyclopedia of Type Strains, Phase IV (KMG-IV): sequencing the most valuable type-strain genomes for metagenomic binning, comparative biology and taxonomic classification.</title>
        <authorList>
            <person name="Goeker M."/>
        </authorList>
    </citation>
    <scope>NUCLEOTIDE SEQUENCE [LARGE SCALE GENOMIC DNA]</scope>
    <source>
        <strain evidence="5 6">DSM 17328</strain>
    </source>
</reference>
<dbReference type="RefSeq" id="WP_184070504.1">
    <property type="nucleotide sequence ID" value="NZ_JACHNZ010000035.1"/>
</dbReference>
<dbReference type="InterPro" id="IPR011701">
    <property type="entry name" value="MFS"/>
</dbReference>
<dbReference type="Proteomes" id="UP000566324">
    <property type="component" value="Unassembled WGS sequence"/>
</dbReference>
<dbReference type="AlphaFoldDB" id="A0A7W7F720"/>
<feature type="transmembrane region" description="Helical" evidence="4">
    <location>
        <begin position="151"/>
        <end position="169"/>
    </location>
</feature>
<evidence type="ECO:0000256" key="3">
    <source>
        <dbReference type="ARBA" id="ARBA00023136"/>
    </source>
</evidence>
<keyword evidence="3 4" id="KW-0472">Membrane</keyword>
<gene>
    <name evidence="5" type="ORF">GGQ98_002785</name>
</gene>
<keyword evidence="6" id="KW-1185">Reference proteome</keyword>
<organism evidence="5 6">
    <name type="scientific">Sphingosinicella soli</name>
    <dbReference type="NCBI Taxonomy" id="333708"/>
    <lineage>
        <taxon>Bacteria</taxon>
        <taxon>Pseudomonadati</taxon>
        <taxon>Pseudomonadota</taxon>
        <taxon>Alphaproteobacteria</taxon>
        <taxon>Sphingomonadales</taxon>
        <taxon>Sphingosinicellaceae</taxon>
        <taxon>Sphingosinicella</taxon>
    </lineage>
</organism>
<evidence type="ECO:0000313" key="5">
    <source>
        <dbReference type="EMBL" id="MBB4633155.1"/>
    </source>
</evidence>
<evidence type="ECO:0000256" key="4">
    <source>
        <dbReference type="SAM" id="Phobius"/>
    </source>
</evidence>
<feature type="transmembrane region" description="Helical" evidence="4">
    <location>
        <begin position="61"/>
        <end position="81"/>
    </location>
</feature>
<dbReference type="InterPro" id="IPR036259">
    <property type="entry name" value="MFS_trans_sf"/>
</dbReference>
<dbReference type="EMBL" id="JACHNZ010000035">
    <property type="protein sequence ID" value="MBB4633155.1"/>
    <property type="molecule type" value="Genomic_DNA"/>
</dbReference>
<feature type="transmembrane region" description="Helical" evidence="4">
    <location>
        <begin position="117"/>
        <end position="139"/>
    </location>
</feature>
<proteinExistence type="predicted"/>
<name>A0A7W7F720_9SPHN</name>
<evidence type="ECO:0000256" key="2">
    <source>
        <dbReference type="ARBA" id="ARBA00022989"/>
    </source>
</evidence>
<feature type="transmembrane region" description="Helical" evidence="4">
    <location>
        <begin position="93"/>
        <end position="111"/>
    </location>
</feature>
<dbReference type="GO" id="GO:0022857">
    <property type="term" value="F:transmembrane transporter activity"/>
    <property type="evidence" value="ECO:0007669"/>
    <property type="project" value="InterPro"/>
</dbReference>
<evidence type="ECO:0000313" key="6">
    <source>
        <dbReference type="Proteomes" id="UP000566324"/>
    </source>
</evidence>
<evidence type="ECO:0000256" key="1">
    <source>
        <dbReference type="ARBA" id="ARBA00022692"/>
    </source>
</evidence>
<sequence>MNAEDHALPVEASTSNLLAGWRDEPTILLSNFAANAIAYLPALTLPWTIGALMEHQGLSGSMAGLIASAELGCIAAVTALCGTFIDRFDRLRVVILGAVLSLIATLMLAVMPGEALFVAMPLSGVGFGICCAAGNAITASSRDPARLSARSWILMMPWQMLIWAAAPWIGAHGAVSGLFALQAAAVGVMLLLLIAVRHASTATGPARVLTRLKDRPRLAAFPLVLIILCTVAFWLRDATTWSLVERRATALDVDGATLSAVLSIGTVIGLAGPAATIWLGLRFGRLWTVVGSQILVGLVFMAIALVASPVLYCVAFLFWSGTSIFAWTYIIEMTIALDASGRTTAICSGLVFGAGAFGPLIGGLILDSGSVSALPVVIGCLSVATIGFAQAVARRISAPSVPQAE</sequence>
<dbReference type="Gene3D" id="1.20.1250.20">
    <property type="entry name" value="MFS general substrate transporter like domains"/>
    <property type="match status" value="2"/>
</dbReference>
<keyword evidence="1 4" id="KW-0812">Transmembrane</keyword>
<feature type="transmembrane region" description="Helical" evidence="4">
    <location>
        <begin position="286"/>
        <end position="303"/>
    </location>
</feature>
<comment type="caution">
    <text evidence="5">The sequence shown here is derived from an EMBL/GenBank/DDBJ whole genome shotgun (WGS) entry which is preliminary data.</text>
</comment>
<feature type="transmembrane region" description="Helical" evidence="4">
    <location>
        <begin position="255"/>
        <end position="279"/>
    </location>
</feature>
<feature type="transmembrane region" description="Helical" evidence="4">
    <location>
        <begin position="372"/>
        <end position="393"/>
    </location>
</feature>
<dbReference type="SUPFAM" id="SSF103473">
    <property type="entry name" value="MFS general substrate transporter"/>
    <property type="match status" value="1"/>
</dbReference>
<feature type="transmembrane region" description="Helical" evidence="4">
    <location>
        <begin position="217"/>
        <end position="235"/>
    </location>
</feature>
<accession>A0A7W7F720</accession>
<feature type="transmembrane region" description="Helical" evidence="4">
    <location>
        <begin position="175"/>
        <end position="196"/>
    </location>
</feature>
<feature type="transmembrane region" description="Helical" evidence="4">
    <location>
        <begin position="343"/>
        <end position="366"/>
    </location>
</feature>
<feature type="transmembrane region" description="Helical" evidence="4">
    <location>
        <begin position="309"/>
        <end position="331"/>
    </location>
</feature>
<feature type="transmembrane region" description="Helical" evidence="4">
    <location>
        <begin position="27"/>
        <end position="49"/>
    </location>
</feature>
<keyword evidence="2 4" id="KW-1133">Transmembrane helix</keyword>
<protein>
    <submittedName>
        <fullName evidence="5">Putative MFS family arabinose efflux permease</fullName>
    </submittedName>
</protein>
<dbReference type="Pfam" id="PF07690">
    <property type="entry name" value="MFS_1"/>
    <property type="match status" value="1"/>
</dbReference>